<dbReference type="Pfam" id="PF08324">
    <property type="entry name" value="PUL"/>
    <property type="match status" value="1"/>
</dbReference>
<dbReference type="InterPro" id="IPR036322">
    <property type="entry name" value="WD40_repeat_dom_sf"/>
</dbReference>
<dbReference type="PANTHER" id="PTHR19849:SF0">
    <property type="entry name" value="PHOSPHOLIPASE A-2-ACTIVATING PROTEIN"/>
    <property type="match status" value="1"/>
</dbReference>
<dbReference type="Proteomes" id="UP001175271">
    <property type="component" value="Unassembled WGS sequence"/>
</dbReference>
<dbReference type="PANTHER" id="PTHR19849">
    <property type="entry name" value="PHOSPHOLIPASE A-2-ACTIVATING PROTEIN"/>
    <property type="match status" value="1"/>
</dbReference>
<dbReference type="Pfam" id="PF00400">
    <property type="entry name" value="WD40"/>
    <property type="match status" value="1"/>
</dbReference>
<dbReference type="Gene3D" id="3.10.20.870">
    <property type="entry name" value="PFU (PLAA family ubiquitin binding), C-terminal domain"/>
    <property type="match status" value="2"/>
</dbReference>
<dbReference type="SUPFAM" id="SSF50978">
    <property type="entry name" value="WD40 repeat-like"/>
    <property type="match status" value="1"/>
</dbReference>
<dbReference type="EMBL" id="JAUCMV010000002">
    <property type="protein sequence ID" value="KAK0419563.1"/>
    <property type="molecule type" value="Genomic_DNA"/>
</dbReference>
<keyword evidence="4 6" id="KW-0853">WD repeat</keyword>
<evidence type="ECO:0000259" key="9">
    <source>
        <dbReference type="PROSITE" id="PS51396"/>
    </source>
</evidence>
<dbReference type="GO" id="GO:0043130">
    <property type="term" value="F:ubiquitin binding"/>
    <property type="evidence" value="ECO:0007669"/>
    <property type="project" value="TreeGrafter"/>
</dbReference>
<evidence type="ECO:0008006" key="12">
    <source>
        <dbReference type="Google" id="ProtNLM"/>
    </source>
</evidence>
<evidence type="ECO:0000256" key="6">
    <source>
        <dbReference type="PROSITE-ProRule" id="PRU00221"/>
    </source>
</evidence>
<dbReference type="InterPro" id="IPR038122">
    <property type="entry name" value="PFU_sf"/>
</dbReference>
<keyword evidence="3" id="KW-0963">Cytoplasm</keyword>
<evidence type="ECO:0000256" key="7">
    <source>
        <dbReference type="SAM" id="MobiDB-lite"/>
    </source>
</evidence>
<comment type="similarity">
    <text evidence="2">Belongs to the WD repeat PLAP family.</text>
</comment>
<dbReference type="GO" id="GO:0043161">
    <property type="term" value="P:proteasome-mediated ubiquitin-dependent protein catabolic process"/>
    <property type="evidence" value="ECO:0007669"/>
    <property type="project" value="TreeGrafter"/>
</dbReference>
<evidence type="ECO:0000313" key="10">
    <source>
        <dbReference type="EMBL" id="KAK0419563.1"/>
    </source>
</evidence>
<dbReference type="InterPro" id="IPR011989">
    <property type="entry name" value="ARM-like"/>
</dbReference>
<dbReference type="GO" id="GO:0005737">
    <property type="term" value="C:cytoplasm"/>
    <property type="evidence" value="ECO:0007669"/>
    <property type="project" value="UniProtKB-SubCell"/>
</dbReference>
<reference evidence="10" key="1">
    <citation type="submission" date="2023-06" db="EMBL/GenBank/DDBJ databases">
        <title>Genomic analysis of the entomopathogenic nematode Steinernema hermaphroditum.</title>
        <authorList>
            <person name="Schwarz E.M."/>
            <person name="Heppert J.K."/>
            <person name="Baniya A."/>
            <person name="Schwartz H.T."/>
            <person name="Tan C.-H."/>
            <person name="Antoshechkin I."/>
            <person name="Sternberg P.W."/>
            <person name="Goodrich-Blair H."/>
            <person name="Dillman A.R."/>
        </authorList>
    </citation>
    <scope>NUCLEOTIDE SEQUENCE</scope>
    <source>
        <strain evidence="10">PS9179</strain>
        <tissue evidence="10">Whole animal</tissue>
    </source>
</reference>
<name>A0AA39IAD6_9BILA</name>
<evidence type="ECO:0000256" key="2">
    <source>
        <dbReference type="ARBA" id="ARBA00008495"/>
    </source>
</evidence>
<keyword evidence="5" id="KW-0677">Repeat</keyword>
<feature type="domain" description="PUL" evidence="9">
    <location>
        <begin position="512"/>
        <end position="785"/>
    </location>
</feature>
<organism evidence="10 11">
    <name type="scientific">Steinernema hermaphroditum</name>
    <dbReference type="NCBI Taxonomy" id="289476"/>
    <lineage>
        <taxon>Eukaryota</taxon>
        <taxon>Metazoa</taxon>
        <taxon>Ecdysozoa</taxon>
        <taxon>Nematoda</taxon>
        <taxon>Chromadorea</taxon>
        <taxon>Rhabditida</taxon>
        <taxon>Tylenchina</taxon>
        <taxon>Panagrolaimomorpha</taxon>
        <taxon>Strongyloidoidea</taxon>
        <taxon>Steinernematidae</taxon>
        <taxon>Steinernema</taxon>
    </lineage>
</organism>
<dbReference type="GO" id="GO:0010992">
    <property type="term" value="P:ubiquitin recycling"/>
    <property type="evidence" value="ECO:0007669"/>
    <property type="project" value="TreeGrafter"/>
</dbReference>
<dbReference type="InterPro" id="IPR015155">
    <property type="entry name" value="PFU"/>
</dbReference>
<dbReference type="AlphaFoldDB" id="A0AA39IAD6"/>
<dbReference type="InterPro" id="IPR029429">
    <property type="entry name" value="BBS2_Mid"/>
</dbReference>
<dbReference type="Pfam" id="PF09070">
    <property type="entry name" value="PFU"/>
    <property type="match status" value="2"/>
</dbReference>
<dbReference type="PROSITE" id="PS50082">
    <property type="entry name" value="WD_REPEATS_2"/>
    <property type="match status" value="2"/>
</dbReference>
<feature type="compositionally biased region" description="Polar residues" evidence="7">
    <location>
        <begin position="475"/>
        <end position="494"/>
    </location>
</feature>
<dbReference type="InterPro" id="IPR019775">
    <property type="entry name" value="WD40_repeat_CS"/>
</dbReference>
<dbReference type="Gene3D" id="1.25.10.10">
    <property type="entry name" value="Leucine-rich Repeat Variant"/>
    <property type="match status" value="1"/>
</dbReference>
<accession>A0AA39IAD6</accession>
<dbReference type="PROSITE" id="PS50294">
    <property type="entry name" value="WD_REPEATS_REGION"/>
    <property type="match status" value="2"/>
</dbReference>
<evidence type="ECO:0000259" key="8">
    <source>
        <dbReference type="PROSITE" id="PS51394"/>
    </source>
</evidence>
<dbReference type="PROSITE" id="PS51396">
    <property type="entry name" value="PUL"/>
    <property type="match status" value="1"/>
</dbReference>
<protein>
    <recommendedName>
        <fullName evidence="12">PUL domain-containing protein</fullName>
    </recommendedName>
</protein>
<sequence>MSDTNESRLVLCDVGAAHTADVKAIARQNGGFTSVGRDGSVFRWESTGSNRFLVQPITQTGAGANAVAVMKRHDGQENVFVGLSSGSIACISPLTGAICCTLSQHTANVCALYVDQEARILISGSWDETAIVWDLSGLYDGLIGECKKIVLRGHQQSVWAVTSAFSPNRFLTGSADKTIKYWEGETLLKSMTAPDIVRAIERLPNNRFYTLFNSGSVGLWDLESGSMLAKYNTLSGEFMYSMKPVDLANGQKYLITCGEGGHVEIFARDENDCLSSTEVFQLPTSSVWSVQVIGEDKVAFGASDKCVYVYSFNKEFKTDPEVQASFQQKMKATESDRLRKKDADENVTIKVSLAEDAPPLDLRYRKGTDPAVAAQEFILENNLPQQHFLDIVEFIKRNVPDYAKDEPASKRQKDRVYIDGEVYDFSLDVTLEGGKEVKIGYNSGEDYDMAAQRFIKKHGIPPSMGPHLSSMLKSQFPASAAQSTNGADPLTGSNRYVPDDTPENNPIRPVSHLYPLREPMYFEKCPVSADKAVGKLKEFNDAQEDGLRLDEAELSSLATLFKQGEPDDATLIRALEKGLDWPLQNKLPIVDLLRLAVLRPKVHAHFFAARKETLAALRAVLLTSSEQNVVMTVCRVLCNAFKHPQGRDAMTNDIQNWIKILVGSVMRQWPTAQVAASCALTNYAYYLSSYTGKHDNVGPREDALFSILMETNQAFEGEMDSNEGAFRINEDAMTNILKSMVSLLWGDRELIKLAKQNGITNLARNMVDCIAGEDGKIIAREIICMVESV</sequence>
<dbReference type="InterPro" id="IPR013535">
    <property type="entry name" value="PUL_dom"/>
</dbReference>
<dbReference type="PROSITE" id="PS51394">
    <property type="entry name" value="PFU"/>
    <property type="match status" value="1"/>
</dbReference>
<dbReference type="InterPro" id="IPR001680">
    <property type="entry name" value="WD40_rpt"/>
</dbReference>
<dbReference type="InterPro" id="IPR015943">
    <property type="entry name" value="WD40/YVTN_repeat-like_dom_sf"/>
</dbReference>
<evidence type="ECO:0000256" key="5">
    <source>
        <dbReference type="ARBA" id="ARBA00022737"/>
    </source>
</evidence>
<feature type="repeat" description="WD" evidence="6">
    <location>
        <begin position="102"/>
        <end position="136"/>
    </location>
</feature>
<dbReference type="SMART" id="SM00320">
    <property type="entry name" value="WD40"/>
    <property type="match status" value="5"/>
</dbReference>
<proteinExistence type="inferred from homology"/>
<feature type="region of interest" description="Disordered" evidence="7">
    <location>
        <begin position="475"/>
        <end position="510"/>
    </location>
</feature>
<dbReference type="Gene3D" id="2.130.10.10">
    <property type="entry name" value="YVTN repeat-like/Quinoprotein amine dehydrogenase"/>
    <property type="match status" value="1"/>
</dbReference>
<dbReference type="PROSITE" id="PS00678">
    <property type="entry name" value="WD_REPEATS_1"/>
    <property type="match status" value="1"/>
</dbReference>
<feature type="domain" description="PFU" evidence="8">
    <location>
        <begin position="388"/>
        <end position="486"/>
    </location>
</feature>
<evidence type="ECO:0000256" key="3">
    <source>
        <dbReference type="ARBA" id="ARBA00022490"/>
    </source>
</evidence>
<keyword evidence="11" id="KW-1185">Reference proteome</keyword>
<feature type="repeat" description="WD" evidence="6">
    <location>
        <begin position="151"/>
        <end position="183"/>
    </location>
</feature>
<evidence type="ECO:0000256" key="1">
    <source>
        <dbReference type="ARBA" id="ARBA00004496"/>
    </source>
</evidence>
<evidence type="ECO:0000313" key="11">
    <source>
        <dbReference type="Proteomes" id="UP001175271"/>
    </source>
</evidence>
<dbReference type="GO" id="GO:0005634">
    <property type="term" value="C:nucleus"/>
    <property type="evidence" value="ECO:0007669"/>
    <property type="project" value="TreeGrafter"/>
</dbReference>
<evidence type="ECO:0000256" key="4">
    <source>
        <dbReference type="ARBA" id="ARBA00022574"/>
    </source>
</evidence>
<comment type="subcellular location">
    <subcellularLocation>
        <location evidence="1">Cytoplasm</location>
    </subcellularLocation>
</comment>
<comment type="caution">
    <text evidence="10">The sequence shown here is derived from an EMBL/GenBank/DDBJ whole genome shotgun (WGS) entry which is preliminary data.</text>
</comment>
<dbReference type="Pfam" id="PF14783">
    <property type="entry name" value="BBS2_Mid"/>
    <property type="match status" value="1"/>
</dbReference>
<gene>
    <name evidence="10" type="ORF">QR680_014209</name>
</gene>